<dbReference type="Gene3D" id="3.30.9.10">
    <property type="entry name" value="D-Amino Acid Oxidase, subunit A, domain 2"/>
    <property type="match status" value="1"/>
</dbReference>
<dbReference type="OrthoDB" id="1491488at2"/>
<dbReference type="InterPro" id="IPR036188">
    <property type="entry name" value="FAD/NAD-bd_sf"/>
</dbReference>
<name>A0A327QAL0_9BACT</name>
<keyword evidence="3" id="KW-1185">Reference proteome</keyword>
<evidence type="ECO:0000313" key="2">
    <source>
        <dbReference type="EMBL" id="RAJ00253.1"/>
    </source>
</evidence>
<comment type="caution">
    <text evidence="2">The sequence shown here is derived from an EMBL/GenBank/DDBJ whole genome shotgun (WGS) entry which is preliminary data.</text>
</comment>
<dbReference type="RefSeq" id="WP_111599380.1">
    <property type="nucleotide sequence ID" value="NZ_QLLL01000008.1"/>
</dbReference>
<evidence type="ECO:0000313" key="3">
    <source>
        <dbReference type="Proteomes" id="UP000249547"/>
    </source>
</evidence>
<protein>
    <submittedName>
        <fullName evidence="2">Glycine/D-amino acid oxidase-like deaminating enzyme</fullName>
    </submittedName>
</protein>
<dbReference type="PANTHER" id="PTHR13847:SF281">
    <property type="entry name" value="FAD DEPENDENT OXIDOREDUCTASE DOMAIN-CONTAINING PROTEIN"/>
    <property type="match status" value="1"/>
</dbReference>
<sequence>MLSYWEEQYLLDYDRIIVGSGITGLSTAISLKDRHPSMRILVIERGILPTGASTKNAGFACIGSFTEILADLKSMPEEAMLKIVALRLKGLNILTKRLPILKEQCLQYGSYELISEEELSLLDQLSSINTTLKSILPGDAFTIDNGKISEFGFHPQYTKALIRNNFEGELNTGLMMRSLLDEAIKKGVEIKTGCTVTQFEETGSQVLVTVETLNGQTITFRAQQMAICTNAFANLLVPGLDIAPGRGQVLITKPIPGLRFKGIFHFDEGYYYFRELDGRVLFGGGRNLDFEGETTREIALNERLQQNLEEKLQQVIIPNTPYEIDRRWAGIMAFGKDKQPILQRYSPAIVIGARLGGMGVAIGSALGEQLAAWLE</sequence>
<dbReference type="PANTHER" id="PTHR13847">
    <property type="entry name" value="SARCOSINE DEHYDROGENASE-RELATED"/>
    <property type="match status" value="1"/>
</dbReference>
<proteinExistence type="predicted"/>
<accession>A0A327QAL0</accession>
<dbReference type="SUPFAM" id="SSF51905">
    <property type="entry name" value="FAD/NAD(P)-binding domain"/>
    <property type="match status" value="1"/>
</dbReference>
<dbReference type="Proteomes" id="UP000249547">
    <property type="component" value="Unassembled WGS sequence"/>
</dbReference>
<reference evidence="2 3" key="1">
    <citation type="submission" date="2018-06" db="EMBL/GenBank/DDBJ databases">
        <title>Genomic Encyclopedia of Archaeal and Bacterial Type Strains, Phase II (KMG-II): from individual species to whole genera.</title>
        <authorList>
            <person name="Goeker M."/>
        </authorList>
    </citation>
    <scope>NUCLEOTIDE SEQUENCE [LARGE SCALE GENOMIC DNA]</scope>
    <source>
        <strain evidence="2 3">DSM 23857</strain>
    </source>
</reference>
<dbReference type="Pfam" id="PF01266">
    <property type="entry name" value="DAO"/>
    <property type="match status" value="1"/>
</dbReference>
<dbReference type="GO" id="GO:0005737">
    <property type="term" value="C:cytoplasm"/>
    <property type="evidence" value="ECO:0007669"/>
    <property type="project" value="TreeGrafter"/>
</dbReference>
<organism evidence="2 3">
    <name type="scientific">Chitinophaga skermanii</name>
    <dbReference type="NCBI Taxonomy" id="331697"/>
    <lineage>
        <taxon>Bacteria</taxon>
        <taxon>Pseudomonadati</taxon>
        <taxon>Bacteroidota</taxon>
        <taxon>Chitinophagia</taxon>
        <taxon>Chitinophagales</taxon>
        <taxon>Chitinophagaceae</taxon>
        <taxon>Chitinophaga</taxon>
    </lineage>
</organism>
<gene>
    <name evidence="2" type="ORF">LX64_03955</name>
</gene>
<dbReference type="InterPro" id="IPR006076">
    <property type="entry name" value="FAD-dep_OxRdtase"/>
</dbReference>
<feature type="domain" description="FAD dependent oxidoreductase" evidence="1">
    <location>
        <begin position="16"/>
        <end position="373"/>
    </location>
</feature>
<evidence type="ECO:0000259" key="1">
    <source>
        <dbReference type="Pfam" id="PF01266"/>
    </source>
</evidence>
<dbReference type="EMBL" id="QLLL01000008">
    <property type="protein sequence ID" value="RAJ00253.1"/>
    <property type="molecule type" value="Genomic_DNA"/>
</dbReference>
<dbReference type="AlphaFoldDB" id="A0A327QAL0"/>
<dbReference type="Gene3D" id="3.50.50.60">
    <property type="entry name" value="FAD/NAD(P)-binding domain"/>
    <property type="match status" value="1"/>
</dbReference>